<dbReference type="Gene3D" id="2.40.420.20">
    <property type="match status" value="1"/>
</dbReference>
<dbReference type="EMBL" id="JASNJD010000004">
    <property type="protein sequence ID" value="MDK3017334.1"/>
    <property type="molecule type" value="Genomic_DNA"/>
</dbReference>
<dbReference type="Pfam" id="PF25967">
    <property type="entry name" value="RND-MFP_C"/>
    <property type="match status" value="1"/>
</dbReference>
<dbReference type="InterPro" id="IPR058627">
    <property type="entry name" value="MdtA-like_C"/>
</dbReference>
<dbReference type="InterPro" id="IPR006143">
    <property type="entry name" value="RND_pump_MFP"/>
</dbReference>
<evidence type="ECO:0000259" key="10">
    <source>
        <dbReference type="Pfam" id="PF25990"/>
    </source>
</evidence>
<sequence length="387" mass="40587">MKKPFRLIVVLVVIVAAGLGWWMFGTQEDTSVPVTAQATRGSVAETVLASGTIEAKQLVSVGARVSGQIETLAVSLGQEVAKGDLIAEIDSQDQQNAVLTAEAALANIEAQIAAKQANLKQAELTLNRQKSLGEREFATQETIESATANVLVYTAELKALEAEKSSAEVTVSTAKIALERTRITAPISGTVVAIVVEEGQTVNATQAAPTIVKLANLDQMVVKAEISEADVVHVAPGQEVSFTILGEPETAFEAVVRAVEPAPSEIEDSDTINTDEAIYYNGLLDVDNPGHKLRIGMTTQVSIVLARADDVLTVPSAALRRGEGGYTVEIWDPQTQTGRVQRVEVGLNDKVTAEITSGLSEGDLVVTGTAVAAASSSGGRMGPPMGF</sequence>
<feature type="domain" description="Multidrug resistance protein MdtA-like barrel-sandwich hybrid" evidence="8">
    <location>
        <begin position="59"/>
        <end position="212"/>
    </location>
</feature>
<feature type="domain" description="Multidrug resistance protein MdtA-like alpha-helical hairpin" evidence="7">
    <location>
        <begin position="105"/>
        <end position="179"/>
    </location>
</feature>
<dbReference type="InterPro" id="IPR058636">
    <property type="entry name" value="Beta-barrel_YknX"/>
</dbReference>
<dbReference type="InterPro" id="IPR058625">
    <property type="entry name" value="MdtA-like_BSH"/>
</dbReference>
<evidence type="ECO:0000256" key="2">
    <source>
        <dbReference type="ARBA" id="ARBA00009477"/>
    </source>
</evidence>
<dbReference type="NCBIfam" id="TIGR01730">
    <property type="entry name" value="RND_mfp"/>
    <property type="match status" value="1"/>
</dbReference>
<keyword evidence="4 5" id="KW-0175">Coiled coil</keyword>
<evidence type="ECO:0000259" key="8">
    <source>
        <dbReference type="Pfam" id="PF25917"/>
    </source>
</evidence>
<keyword evidence="3" id="KW-0813">Transport</keyword>
<evidence type="ECO:0000256" key="6">
    <source>
        <dbReference type="SAM" id="Phobius"/>
    </source>
</evidence>
<proteinExistence type="inferred from homology"/>
<evidence type="ECO:0000313" key="12">
    <source>
        <dbReference type="Proteomes" id="UP001243757"/>
    </source>
</evidence>
<dbReference type="Proteomes" id="UP001243757">
    <property type="component" value="Unassembled WGS sequence"/>
</dbReference>
<gene>
    <name evidence="11" type="ORF">QO033_06570</name>
</gene>
<dbReference type="Pfam" id="PF25917">
    <property type="entry name" value="BSH_RND"/>
    <property type="match status" value="1"/>
</dbReference>
<dbReference type="PANTHER" id="PTHR30469">
    <property type="entry name" value="MULTIDRUG RESISTANCE PROTEIN MDTA"/>
    <property type="match status" value="1"/>
</dbReference>
<feature type="transmembrane region" description="Helical" evidence="6">
    <location>
        <begin position="7"/>
        <end position="24"/>
    </location>
</feature>
<reference evidence="11 12" key="1">
    <citation type="submission" date="2023-05" db="EMBL/GenBank/DDBJ databases">
        <title>Pseudodonghicola sp. nov.</title>
        <authorList>
            <person name="Huang J."/>
        </authorList>
    </citation>
    <scope>NUCLEOTIDE SEQUENCE [LARGE SCALE GENOMIC DNA]</scope>
    <source>
        <strain evidence="11 12">IC7</strain>
    </source>
</reference>
<dbReference type="SUPFAM" id="SSF111369">
    <property type="entry name" value="HlyD-like secretion proteins"/>
    <property type="match status" value="1"/>
</dbReference>
<dbReference type="Pfam" id="PF25990">
    <property type="entry name" value="Beta-barrel_YknX"/>
    <property type="match status" value="1"/>
</dbReference>
<comment type="subcellular location">
    <subcellularLocation>
        <location evidence="1">Cell envelope</location>
    </subcellularLocation>
</comment>
<dbReference type="Pfam" id="PF25876">
    <property type="entry name" value="HH_MFP_RND"/>
    <property type="match status" value="1"/>
</dbReference>
<keyword evidence="6" id="KW-0812">Transmembrane</keyword>
<evidence type="ECO:0000256" key="4">
    <source>
        <dbReference type="ARBA" id="ARBA00023054"/>
    </source>
</evidence>
<feature type="domain" description="Multidrug resistance protein MdtA-like C-terminal permuted SH3" evidence="9">
    <location>
        <begin position="310"/>
        <end position="368"/>
    </location>
</feature>
<keyword evidence="6" id="KW-1133">Transmembrane helix</keyword>
<keyword evidence="12" id="KW-1185">Reference proteome</keyword>
<dbReference type="InterPro" id="IPR058624">
    <property type="entry name" value="MdtA-like_HH"/>
</dbReference>
<dbReference type="Gene3D" id="2.40.30.170">
    <property type="match status" value="1"/>
</dbReference>
<accession>A0ABT7EYA4</accession>
<evidence type="ECO:0000259" key="7">
    <source>
        <dbReference type="Pfam" id="PF25876"/>
    </source>
</evidence>
<evidence type="ECO:0000256" key="5">
    <source>
        <dbReference type="SAM" id="Coils"/>
    </source>
</evidence>
<evidence type="ECO:0000256" key="3">
    <source>
        <dbReference type="ARBA" id="ARBA00022448"/>
    </source>
</evidence>
<keyword evidence="6" id="KW-0472">Membrane</keyword>
<protein>
    <submittedName>
        <fullName evidence="11">Efflux RND transporter periplasmic adaptor subunit</fullName>
    </submittedName>
</protein>
<name>A0ABT7EYA4_9RHOB</name>
<evidence type="ECO:0000313" key="11">
    <source>
        <dbReference type="EMBL" id="MDK3017334.1"/>
    </source>
</evidence>
<evidence type="ECO:0000256" key="1">
    <source>
        <dbReference type="ARBA" id="ARBA00004196"/>
    </source>
</evidence>
<organism evidence="11 12">
    <name type="scientific">Pseudodonghicola flavimaris</name>
    <dbReference type="NCBI Taxonomy" id="3050036"/>
    <lineage>
        <taxon>Bacteria</taxon>
        <taxon>Pseudomonadati</taxon>
        <taxon>Pseudomonadota</taxon>
        <taxon>Alphaproteobacteria</taxon>
        <taxon>Rhodobacterales</taxon>
        <taxon>Paracoccaceae</taxon>
        <taxon>Pseudodonghicola</taxon>
    </lineage>
</organism>
<feature type="coiled-coil region" evidence="5">
    <location>
        <begin position="98"/>
        <end position="163"/>
    </location>
</feature>
<comment type="similarity">
    <text evidence="2">Belongs to the membrane fusion protein (MFP) (TC 8.A.1) family.</text>
</comment>
<feature type="domain" description="YknX-like beta-barrel" evidence="10">
    <location>
        <begin position="220"/>
        <end position="303"/>
    </location>
</feature>
<dbReference type="Gene3D" id="2.40.50.100">
    <property type="match status" value="1"/>
</dbReference>
<dbReference type="Gene3D" id="6.10.140.1990">
    <property type="match status" value="1"/>
</dbReference>
<comment type="caution">
    <text evidence="11">The sequence shown here is derived from an EMBL/GenBank/DDBJ whole genome shotgun (WGS) entry which is preliminary data.</text>
</comment>
<dbReference type="PANTHER" id="PTHR30469:SF33">
    <property type="entry name" value="SLR1207 PROTEIN"/>
    <property type="match status" value="1"/>
</dbReference>
<evidence type="ECO:0000259" key="9">
    <source>
        <dbReference type="Pfam" id="PF25967"/>
    </source>
</evidence>
<dbReference type="InterPro" id="IPR030190">
    <property type="entry name" value="MacA_alpha-hairpin_sf"/>
</dbReference>
<dbReference type="RefSeq" id="WP_284480154.1">
    <property type="nucleotide sequence ID" value="NZ_JASNJD010000004.1"/>
</dbReference>